<name>A0A974WJ51_9BACT</name>
<dbReference type="AlphaFoldDB" id="A0A974WJ51"/>
<dbReference type="EMBL" id="CP070608">
    <property type="protein sequence ID" value="QSE98884.1"/>
    <property type="molecule type" value="Genomic_DNA"/>
</dbReference>
<protein>
    <submittedName>
        <fullName evidence="1">Uncharacterized protein</fullName>
    </submittedName>
</protein>
<gene>
    <name evidence="1" type="ORF">JR347_07325</name>
</gene>
<dbReference type="Proteomes" id="UP000662783">
    <property type="component" value="Chromosome"/>
</dbReference>
<organism evidence="1 2">
    <name type="scientific">Fulvivirga lutea</name>
    <dbReference type="NCBI Taxonomy" id="2810512"/>
    <lineage>
        <taxon>Bacteria</taxon>
        <taxon>Pseudomonadati</taxon>
        <taxon>Bacteroidota</taxon>
        <taxon>Cytophagia</taxon>
        <taxon>Cytophagales</taxon>
        <taxon>Fulvivirgaceae</taxon>
        <taxon>Fulvivirga</taxon>
    </lineage>
</organism>
<dbReference type="KEGG" id="fuv:JR347_07325"/>
<evidence type="ECO:0000313" key="1">
    <source>
        <dbReference type="EMBL" id="QSE98884.1"/>
    </source>
</evidence>
<accession>A0A974WJ51</accession>
<keyword evidence="2" id="KW-1185">Reference proteome</keyword>
<reference evidence="1" key="1">
    <citation type="submission" date="2021-02" db="EMBL/GenBank/DDBJ databases">
        <title>Fulvivirga sp. S481 isolated from sea water.</title>
        <authorList>
            <person name="Bae S.S."/>
            <person name="Baek K."/>
        </authorList>
    </citation>
    <scope>NUCLEOTIDE SEQUENCE</scope>
    <source>
        <strain evidence="1">S481</strain>
    </source>
</reference>
<dbReference type="RefSeq" id="WP_205723398.1">
    <property type="nucleotide sequence ID" value="NZ_CP070608.1"/>
</dbReference>
<sequence>MIFLDSLIFIDWIIGYGLKYSDKLQLTHLGRLK</sequence>
<proteinExistence type="predicted"/>
<evidence type="ECO:0000313" key="2">
    <source>
        <dbReference type="Proteomes" id="UP000662783"/>
    </source>
</evidence>